<proteinExistence type="predicted"/>
<dbReference type="EMBL" id="DAKRPA010000140">
    <property type="protein sequence ID" value="DAZ97290.1"/>
    <property type="molecule type" value="Genomic_DNA"/>
</dbReference>
<dbReference type="AlphaFoldDB" id="A0AAV2YT75"/>
<reference evidence="2" key="1">
    <citation type="submission" date="2022-11" db="EMBL/GenBank/DDBJ databases">
        <authorList>
            <person name="Morgan W.R."/>
            <person name="Tartar A."/>
        </authorList>
    </citation>
    <scope>NUCLEOTIDE SEQUENCE</scope>
    <source>
        <strain evidence="2">ARSEF 373</strain>
    </source>
</reference>
<sequence length="247" mass="26111">MSLPKPKFAPGTTDPTAFCGIIDGNSALPALAGQSYGGSPDSNTQAYTTAFKQSQYKTLKDLVMAKTKLEPNAKAECGFTVTDGEGQDVPASVEWSHGSGEGFTPSHMGPCEVWCDDERVFQDDNCAKNFPQAPARLPIEAAKCKGKSTLKTIWMALHSSQWQVYINCAKLNDGSPANPSPSSQPSSSPSGNGPSNQPSNVPSVLPVNTTVTGSSPETSPSTVPFTPAPSKTKKCNPKKFPMRQLEA</sequence>
<feature type="region of interest" description="Disordered" evidence="1">
    <location>
        <begin position="175"/>
        <end position="247"/>
    </location>
</feature>
<evidence type="ECO:0000256" key="1">
    <source>
        <dbReference type="SAM" id="MobiDB-lite"/>
    </source>
</evidence>
<dbReference type="Proteomes" id="UP001146120">
    <property type="component" value="Unassembled WGS sequence"/>
</dbReference>
<feature type="compositionally biased region" description="Polar residues" evidence="1">
    <location>
        <begin position="209"/>
        <end position="224"/>
    </location>
</feature>
<evidence type="ECO:0000313" key="3">
    <source>
        <dbReference type="Proteomes" id="UP001146120"/>
    </source>
</evidence>
<accession>A0AAV2YT75</accession>
<reference evidence="2" key="2">
    <citation type="journal article" date="2023" name="Microbiol Resour">
        <title>Decontamination and Annotation of the Draft Genome Sequence of the Oomycete Lagenidium giganteum ARSEF 373.</title>
        <authorList>
            <person name="Morgan W.R."/>
            <person name="Tartar A."/>
        </authorList>
    </citation>
    <scope>NUCLEOTIDE SEQUENCE</scope>
    <source>
        <strain evidence="2">ARSEF 373</strain>
    </source>
</reference>
<comment type="caution">
    <text evidence="2">The sequence shown here is derived from an EMBL/GenBank/DDBJ whole genome shotgun (WGS) entry which is preliminary data.</text>
</comment>
<organism evidence="2 3">
    <name type="scientific">Lagenidium giganteum</name>
    <dbReference type="NCBI Taxonomy" id="4803"/>
    <lineage>
        <taxon>Eukaryota</taxon>
        <taxon>Sar</taxon>
        <taxon>Stramenopiles</taxon>
        <taxon>Oomycota</taxon>
        <taxon>Peronosporomycetes</taxon>
        <taxon>Pythiales</taxon>
        <taxon>Pythiaceae</taxon>
    </lineage>
</organism>
<evidence type="ECO:0000313" key="2">
    <source>
        <dbReference type="EMBL" id="DAZ97290.1"/>
    </source>
</evidence>
<name>A0AAV2YT75_9STRA</name>
<feature type="compositionally biased region" description="Basic residues" evidence="1">
    <location>
        <begin position="231"/>
        <end position="241"/>
    </location>
</feature>
<protein>
    <submittedName>
        <fullName evidence="2">Uncharacterized protein</fullName>
    </submittedName>
</protein>
<feature type="compositionally biased region" description="Low complexity" evidence="1">
    <location>
        <begin position="175"/>
        <end position="208"/>
    </location>
</feature>
<keyword evidence="3" id="KW-1185">Reference proteome</keyword>
<gene>
    <name evidence="2" type="ORF">N0F65_009823</name>
</gene>